<dbReference type="SUPFAM" id="SSF52833">
    <property type="entry name" value="Thioredoxin-like"/>
    <property type="match status" value="1"/>
</dbReference>
<dbReference type="InterPro" id="IPR050983">
    <property type="entry name" value="GST_Omega/HSP26"/>
</dbReference>
<organism evidence="2 3">
    <name type="scientific">Conidiobolus coronatus (strain ATCC 28846 / CBS 209.66 / NRRL 28638)</name>
    <name type="common">Delacroixia coronata</name>
    <dbReference type="NCBI Taxonomy" id="796925"/>
    <lineage>
        <taxon>Eukaryota</taxon>
        <taxon>Fungi</taxon>
        <taxon>Fungi incertae sedis</taxon>
        <taxon>Zoopagomycota</taxon>
        <taxon>Entomophthoromycotina</taxon>
        <taxon>Entomophthoromycetes</taxon>
        <taxon>Entomophthorales</taxon>
        <taxon>Ancylistaceae</taxon>
        <taxon>Conidiobolus</taxon>
    </lineage>
</organism>
<dbReference type="OrthoDB" id="4951845at2759"/>
<dbReference type="Gene3D" id="1.20.1050.10">
    <property type="match status" value="1"/>
</dbReference>
<evidence type="ECO:0000313" key="2">
    <source>
        <dbReference type="EMBL" id="KXN74743.1"/>
    </source>
</evidence>
<dbReference type="InterPro" id="IPR036282">
    <property type="entry name" value="Glutathione-S-Trfase_C_sf"/>
</dbReference>
<feature type="domain" description="GST N-terminal" evidence="1">
    <location>
        <begin position="20"/>
        <end position="86"/>
    </location>
</feature>
<evidence type="ECO:0000259" key="1">
    <source>
        <dbReference type="Pfam" id="PF13409"/>
    </source>
</evidence>
<protein>
    <recommendedName>
        <fullName evidence="1">GST N-terminal domain-containing protein</fullName>
    </recommendedName>
</protein>
<dbReference type="SUPFAM" id="SSF47616">
    <property type="entry name" value="GST C-terminal domain-like"/>
    <property type="match status" value="1"/>
</dbReference>
<evidence type="ECO:0000313" key="3">
    <source>
        <dbReference type="Proteomes" id="UP000070444"/>
    </source>
</evidence>
<dbReference type="GO" id="GO:0005737">
    <property type="term" value="C:cytoplasm"/>
    <property type="evidence" value="ECO:0007669"/>
    <property type="project" value="TreeGrafter"/>
</dbReference>
<dbReference type="PANTHER" id="PTHR43968:SF6">
    <property type="entry name" value="GLUTATHIONE S-TRANSFERASE OMEGA"/>
    <property type="match status" value="1"/>
</dbReference>
<dbReference type="EMBL" id="KQ964420">
    <property type="protein sequence ID" value="KXN74743.1"/>
    <property type="molecule type" value="Genomic_DNA"/>
</dbReference>
<dbReference type="AlphaFoldDB" id="A0A137PIC5"/>
<dbReference type="InterPro" id="IPR036249">
    <property type="entry name" value="Thioredoxin-like_sf"/>
</dbReference>
<keyword evidence="3" id="KW-1185">Reference proteome</keyword>
<accession>A0A137PIC5</accession>
<proteinExistence type="predicted"/>
<name>A0A137PIC5_CONC2</name>
<dbReference type="InterPro" id="IPR004045">
    <property type="entry name" value="Glutathione_S-Trfase_N"/>
</dbReference>
<dbReference type="PANTHER" id="PTHR43968">
    <property type="match status" value="1"/>
</dbReference>
<dbReference type="Gene3D" id="3.40.30.10">
    <property type="entry name" value="Glutaredoxin"/>
    <property type="match status" value="1"/>
</dbReference>
<dbReference type="Proteomes" id="UP000070444">
    <property type="component" value="Unassembled WGS sequence"/>
</dbReference>
<dbReference type="Pfam" id="PF13409">
    <property type="entry name" value="GST_N_2"/>
    <property type="match status" value="1"/>
</dbReference>
<sequence length="241" mass="28456">MSNNKIKFYQVEAHPKRLSFSPFVIATELFLKHKNLDWDAKLLKYSEVKSTVGSVTNGKWGYVPTLKFPNGDVAFDSLKIAEYLDEKYPSNPLIYKSEELDKLTEHYDQTCNWNACKMNVKEFLSYMDDKSRKYFMETRVPMLQSNPDGFKFNQEENIAEYFENLKPVIQRLEKTKFIDGDKPLIHDYLIISRIQMVKTTSPEAYHELVENNPSEIFKKWVERMDGLFDDFLKNRKTILTN</sequence>
<gene>
    <name evidence="2" type="ORF">CONCODRAFT_14511</name>
</gene>
<reference evidence="2 3" key="1">
    <citation type="journal article" date="2015" name="Genome Biol. Evol.">
        <title>Phylogenomic analyses indicate that early fungi evolved digesting cell walls of algal ancestors of land plants.</title>
        <authorList>
            <person name="Chang Y."/>
            <person name="Wang S."/>
            <person name="Sekimoto S."/>
            <person name="Aerts A.L."/>
            <person name="Choi C."/>
            <person name="Clum A."/>
            <person name="LaButti K.M."/>
            <person name="Lindquist E.A."/>
            <person name="Yee Ngan C."/>
            <person name="Ohm R.A."/>
            <person name="Salamov A.A."/>
            <person name="Grigoriev I.V."/>
            <person name="Spatafora J.W."/>
            <person name="Berbee M.L."/>
        </authorList>
    </citation>
    <scope>NUCLEOTIDE SEQUENCE [LARGE SCALE GENOMIC DNA]</scope>
    <source>
        <strain evidence="2 3">NRRL 28638</strain>
    </source>
</reference>